<reference evidence="7 8" key="1">
    <citation type="journal article" date="2012" name="PLoS Pathog.">
        <title>Diverse lifestyles and strategies of plant pathogenesis encoded in the genomes of eighteen Dothideomycetes fungi.</title>
        <authorList>
            <person name="Ohm R.A."/>
            <person name="Feau N."/>
            <person name="Henrissat B."/>
            <person name="Schoch C.L."/>
            <person name="Horwitz B.A."/>
            <person name="Barry K.W."/>
            <person name="Condon B.J."/>
            <person name="Copeland A.C."/>
            <person name="Dhillon B."/>
            <person name="Glaser F."/>
            <person name="Hesse C.N."/>
            <person name="Kosti I."/>
            <person name="LaButti K."/>
            <person name="Lindquist E.A."/>
            <person name="Lucas S."/>
            <person name="Salamov A.A."/>
            <person name="Bradshaw R.E."/>
            <person name="Ciuffetti L."/>
            <person name="Hamelin R.C."/>
            <person name="Kema G.H.J."/>
            <person name="Lawrence C."/>
            <person name="Scott J.A."/>
            <person name="Spatafora J.W."/>
            <person name="Turgeon B.G."/>
            <person name="de Wit P.J.G.M."/>
            <person name="Zhong S."/>
            <person name="Goodwin S.B."/>
            <person name="Grigoriev I.V."/>
        </authorList>
    </citation>
    <scope>NUCLEOTIDE SEQUENCE [LARGE SCALE GENOMIC DNA]</scope>
    <source>
        <strain evidence="7 8">SO2202</strain>
    </source>
</reference>
<evidence type="ECO:0008006" key="9">
    <source>
        <dbReference type="Google" id="ProtNLM"/>
    </source>
</evidence>
<dbReference type="GO" id="GO:0071230">
    <property type="term" value="P:cellular response to amino acid stimulus"/>
    <property type="evidence" value="ECO:0007669"/>
    <property type="project" value="InterPro"/>
</dbReference>
<dbReference type="GO" id="GO:0016197">
    <property type="term" value="P:endosomal transport"/>
    <property type="evidence" value="ECO:0007669"/>
    <property type="project" value="InterPro"/>
</dbReference>
<proteinExistence type="predicted"/>
<evidence type="ECO:0000313" key="7">
    <source>
        <dbReference type="EMBL" id="EMF17782.1"/>
    </source>
</evidence>
<organism evidence="7 8">
    <name type="scientific">Sphaerulina musiva (strain SO2202)</name>
    <name type="common">Poplar stem canker fungus</name>
    <name type="synonym">Septoria musiva</name>
    <dbReference type="NCBI Taxonomy" id="692275"/>
    <lineage>
        <taxon>Eukaryota</taxon>
        <taxon>Fungi</taxon>
        <taxon>Dikarya</taxon>
        <taxon>Ascomycota</taxon>
        <taxon>Pezizomycotina</taxon>
        <taxon>Dothideomycetes</taxon>
        <taxon>Dothideomycetidae</taxon>
        <taxon>Mycosphaerellales</taxon>
        <taxon>Mycosphaerellaceae</taxon>
        <taxon>Sphaerulina</taxon>
    </lineage>
</organism>
<name>N1QMZ0_SPHMS</name>
<dbReference type="OMA" id="CAQTSDK"/>
<dbReference type="GO" id="GO:0031902">
    <property type="term" value="C:late endosome membrane"/>
    <property type="evidence" value="ECO:0007669"/>
    <property type="project" value="InterPro"/>
</dbReference>
<keyword evidence="5" id="KW-0449">Lipoprotein</keyword>
<accession>N1QMZ0</accession>
<dbReference type="InterPro" id="IPR028209">
    <property type="entry name" value="LAMTOR1/MEH1"/>
</dbReference>
<dbReference type="RefSeq" id="XP_016765903.1">
    <property type="nucleotide sequence ID" value="XM_016903826.1"/>
</dbReference>
<dbReference type="GO" id="GO:0001919">
    <property type="term" value="P:regulation of receptor recycling"/>
    <property type="evidence" value="ECO:0007669"/>
    <property type="project" value="InterPro"/>
</dbReference>
<evidence type="ECO:0000256" key="6">
    <source>
        <dbReference type="SAM" id="MobiDB-lite"/>
    </source>
</evidence>
<dbReference type="GO" id="GO:0032008">
    <property type="term" value="P:positive regulation of TOR signaling"/>
    <property type="evidence" value="ECO:0007669"/>
    <property type="project" value="InterPro"/>
</dbReference>
<evidence type="ECO:0000256" key="1">
    <source>
        <dbReference type="ARBA" id="ARBA00004308"/>
    </source>
</evidence>
<dbReference type="Pfam" id="PF15454">
    <property type="entry name" value="LAMTOR"/>
    <property type="match status" value="1"/>
</dbReference>
<keyword evidence="8" id="KW-1185">Reference proteome</keyword>
<dbReference type="GO" id="GO:0071986">
    <property type="term" value="C:Ragulator complex"/>
    <property type="evidence" value="ECO:0007669"/>
    <property type="project" value="InterPro"/>
</dbReference>
<dbReference type="AlphaFoldDB" id="N1QMZ0"/>
<feature type="region of interest" description="Disordered" evidence="6">
    <location>
        <begin position="62"/>
        <end position="113"/>
    </location>
</feature>
<dbReference type="GO" id="GO:0043410">
    <property type="term" value="P:positive regulation of MAPK cascade"/>
    <property type="evidence" value="ECO:0007669"/>
    <property type="project" value="InterPro"/>
</dbReference>
<evidence type="ECO:0000256" key="5">
    <source>
        <dbReference type="ARBA" id="ARBA00023288"/>
    </source>
</evidence>
<evidence type="ECO:0000256" key="2">
    <source>
        <dbReference type="ARBA" id="ARBA00022707"/>
    </source>
</evidence>
<evidence type="ECO:0000313" key="8">
    <source>
        <dbReference type="Proteomes" id="UP000016931"/>
    </source>
</evidence>
<dbReference type="eggNOG" id="ENOG502SGDI">
    <property type="taxonomic scope" value="Eukaryota"/>
</dbReference>
<evidence type="ECO:0000256" key="4">
    <source>
        <dbReference type="ARBA" id="ARBA00023139"/>
    </source>
</evidence>
<keyword evidence="2" id="KW-0519">Myristate</keyword>
<gene>
    <name evidence="7" type="ORF">SEPMUDRAFT_146731</name>
</gene>
<feature type="region of interest" description="Disordered" evidence="6">
    <location>
        <begin position="1"/>
        <end position="49"/>
    </location>
</feature>
<keyword evidence="3" id="KW-0472">Membrane</keyword>
<dbReference type="GeneID" id="27900963"/>
<dbReference type="Proteomes" id="UP000016931">
    <property type="component" value="Unassembled WGS sequence"/>
</dbReference>
<evidence type="ECO:0000256" key="3">
    <source>
        <dbReference type="ARBA" id="ARBA00023136"/>
    </source>
</evidence>
<dbReference type="EMBL" id="KB456260">
    <property type="protein sequence ID" value="EMF17782.1"/>
    <property type="molecule type" value="Genomic_DNA"/>
</dbReference>
<comment type="subcellular location">
    <subcellularLocation>
        <location evidence="1">Endomembrane system</location>
    </subcellularLocation>
</comment>
<feature type="compositionally biased region" description="Acidic residues" evidence="6">
    <location>
        <begin position="92"/>
        <end position="111"/>
    </location>
</feature>
<dbReference type="HOGENOM" id="CLU_1836705_0_0_1"/>
<protein>
    <recommendedName>
        <fullName evidence="9">Late endosomal/lysosomal adaptor and MAPK and MTOR activator-domain-containing protein</fullName>
    </recommendedName>
</protein>
<sequence length="151" mass="16974">MGAFCSCLGQRPSSQDGDLDRILNSEQPTYGTIEDSGGVSPRDEEELRRERDALEHITAQAADHMIDINHPSQADLNQGFVDTANHHREQTDDLSVEPSQDQDQDQDDSEEAAWLRGIEEEGTKIQIPQRGTLVMDISLLRNTPQRREVVH</sequence>
<dbReference type="GO" id="GO:0045121">
    <property type="term" value="C:membrane raft"/>
    <property type="evidence" value="ECO:0007669"/>
    <property type="project" value="InterPro"/>
</dbReference>
<keyword evidence="4" id="KW-0564">Palmitate</keyword>
<dbReference type="OrthoDB" id="5299893at2759"/>